<protein>
    <submittedName>
        <fullName evidence="1">Uncharacterized protein</fullName>
    </submittedName>
</protein>
<dbReference type="Pfam" id="PF07841">
    <property type="entry name" value="DM4_12"/>
    <property type="match status" value="1"/>
</dbReference>
<organism evidence="1 2">
    <name type="scientific">Meganyctiphanes norvegica</name>
    <name type="common">Northern krill</name>
    <name type="synonym">Thysanopoda norvegica</name>
    <dbReference type="NCBI Taxonomy" id="48144"/>
    <lineage>
        <taxon>Eukaryota</taxon>
        <taxon>Metazoa</taxon>
        <taxon>Ecdysozoa</taxon>
        <taxon>Arthropoda</taxon>
        <taxon>Crustacea</taxon>
        <taxon>Multicrustacea</taxon>
        <taxon>Malacostraca</taxon>
        <taxon>Eumalacostraca</taxon>
        <taxon>Eucarida</taxon>
        <taxon>Euphausiacea</taxon>
        <taxon>Euphausiidae</taxon>
        <taxon>Meganyctiphanes</taxon>
    </lineage>
</organism>
<feature type="non-terminal residue" evidence="1">
    <location>
        <position position="1"/>
    </location>
</feature>
<proteinExistence type="predicted"/>
<dbReference type="PANTHER" id="PTHR21398:SF6">
    <property type="entry name" value="AGAP007094-PA"/>
    <property type="match status" value="1"/>
</dbReference>
<dbReference type="AlphaFoldDB" id="A0AAV2SP28"/>
<gene>
    <name evidence="1" type="ORF">MNOR_LOCUS38005</name>
</gene>
<dbReference type="Proteomes" id="UP001497623">
    <property type="component" value="Unassembled WGS sequence"/>
</dbReference>
<dbReference type="PANTHER" id="PTHR21398">
    <property type="entry name" value="AGAP007094-PA"/>
    <property type="match status" value="1"/>
</dbReference>
<keyword evidence="2" id="KW-1185">Reference proteome</keyword>
<dbReference type="InterPro" id="IPR006631">
    <property type="entry name" value="DM4_12"/>
</dbReference>
<evidence type="ECO:0000313" key="2">
    <source>
        <dbReference type="Proteomes" id="UP001497623"/>
    </source>
</evidence>
<dbReference type="SMART" id="SM00718">
    <property type="entry name" value="DM4_12"/>
    <property type="match status" value="1"/>
</dbReference>
<comment type="caution">
    <text evidence="1">The sequence shown here is derived from an EMBL/GenBank/DDBJ whole genome shotgun (WGS) entry which is preliminary data.</text>
</comment>
<dbReference type="EMBL" id="CAXKWB010081907">
    <property type="protein sequence ID" value="CAL4206354.1"/>
    <property type="molecule type" value="Genomic_DNA"/>
</dbReference>
<sequence length="238" mass="26447">PHCTVNNIPCNRTEHHVIAIQYKLIMVLDAFLNPGAIITPIKPIWYFHPILSFPLNDQSNDVLGALTNVMLLFRLHVNLHEVFSPSMYNQKSLQEDQFGIFNQVERNIDNLGMHGHDCVLRFICEMNGYKFAQSSIIGQIITLMFTPATDTDSSSILDEYLEANLAGQKGTNVTEICESLYSRCGVSVFAALEKFQSQWGGSAATSGGNIASSAAINNENYLSDKNILDDELQSLNDL</sequence>
<reference evidence="1 2" key="1">
    <citation type="submission" date="2024-05" db="EMBL/GenBank/DDBJ databases">
        <authorList>
            <person name="Wallberg A."/>
        </authorList>
    </citation>
    <scope>NUCLEOTIDE SEQUENCE [LARGE SCALE GENOMIC DNA]</scope>
</reference>
<evidence type="ECO:0000313" key="1">
    <source>
        <dbReference type="EMBL" id="CAL4206354.1"/>
    </source>
</evidence>
<name>A0AAV2SP28_MEGNR</name>
<accession>A0AAV2SP28</accession>